<accession>W6UQT0</accession>
<evidence type="ECO:0000256" key="1">
    <source>
        <dbReference type="ARBA" id="ARBA00001936"/>
    </source>
</evidence>
<feature type="domain" description="Peptidase M24 C-terminal" evidence="12">
    <location>
        <begin position="636"/>
        <end position="708"/>
    </location>
</feature>
<dbReference type="GO" id="GO:0005737">
    <property type="term" value="C:cytoplasm"/>
    <property type="evidence" value="ECO:0007669"/>
    <property type="project" value="UniProtKB-ARBA"/>
</dbReference>
<dbReference type="Proteomes" id="UP000019149">
    <property type="component" value="Unassembled WGS sequence"/>
</dbReference>
<dbReference type="InterPro" id="IPR029149">
    <property type="entry name" value="Creatin/AminoP/Spt16_N"/>
</dbReference>
<evidence type="ECO:0000256" key="8">
    <source>
        <dbReference type="ARBA" id="ARBA00023239"/>
    </source>
</evidence>
<keyword evidence="13" id="KW-0031">Aminopeptidase</keyword>
<evidence type="ECO:0000313" key="14">
    <source>
        <dbReference type="Proteomes" id="UP000019149"/>
    </source>
</evidence>
<reference evidence="13 14" key="1">
    <citation type="journal article" date="2013" name="Nat. Genet.">
        <title>The genome of the hydatid tapeworm Echinococcus granulosus.</title>
        <authorList>
            <person name="Zheng H."/>
            <person name="Zhang W."/>
            <person name="Zhang L."/>
            <person name="Zhang Z."/>
            <person name="Li J."/>
            <person name="Lu G."/>
            <person name="Zhu Y."/>
            <person name="Wang Y."/>
            <person name="Huang Y."/>
            <person name="Liu J."/>
            <person name="Kang H."/>
            <person name="Chen J."/>
            <person name="Wang L."/>
            <person name="Chen A."/>
            <person name="Yu S."/>
            <person name="Gao Z."/>
            <person name="Jin L."/>
            <person name="Gu W."/>
            <person name="Wang Z."/>
            <person name="Zhao L."/>
            <person name="Shi B."/>
            <person name="Wen H."/>
            <person name="Lin R."/>
            <person name="Jones M.K."/>
            <person name="Brejova B."/>
            <person name="Vinar T."/>
            <person name="Zhao G."/>
            <person name="McManus D.P."/>
            <person name="Chen Z."/>
            <person name="Zhou Y."/>
            <person name="Wang S."/>
        </authorList>
    </citation>
    <scope>NUCLEOTIDE SEQUENCE [LARGE SCALE GENOMIC DNA]</scope>
</reference>
<dbReference type="InterPro" id="IPR036568">
    <property type="entry name" value="GGCT-like_sf"/>
</dbReference>
<evidence type="ECO:0000256" key="2">
    <source>
        <dbReference type="ARBA" id="ARBA00008766"/>
    </source>
</evidence>
<dbReference type="InterPro" id="IPR050422">
    <property type="entry name" value="X-Pro_aminopeptidase_P"/>
</dbReference>
<dbReference type="AlphaFoldDB" id="W6UQT0"/>
<dbReference type="Pfam" id="PF04752">
    <property type="entry name" value="ChaC"/>
    <property type="match status" value="1"/>
</dbReference>
<dbReference type="InterPro" id="IPR000587">
    <property type="entry name" value="Creatinase_N"/>
</dbReference>
<keyword evidence="14" id="KW-1185">Reference proteome</keyword>
<comment type="similarity">
    <text evidence="3">Belongs to the gamma-glutamylcyclotransferase family. ChaC subfamily.</text>
</comment>
<name>W6UQT0_ECHGR</name>
<proteinExistence type="inferred from homology"/>
<dbReference type="PANTHER" id="PTHR43763:SF6">
    <property type="entry name" value="XAA-PRO AMINOPEPTIDASE 1"/>
    <property type="match status" value="1"/>
</dbReference>
<evidence type="ECO:0000313" key="13">
    <source>
        <dbReference type="EMBL" id="EUB63578.1"/>
    </source>
</evidence>
<dbReference type="GO" id="GO:0046872">
    <property type="term" value="F:metal ion binding"/>
    <property type="evidence" value="ECO:0007669"/>
    <property type="project" value="UniProtKB-KW"/>
</dbReference>
<feature type="domain" description="Creatinase N-terminal" evidence="11">
    <location>
        <begin position="65"/>
        <end position="191"/>
    </location>
</feature>
<dbReference type="GO" id="GO:0004177">
    <property type="term" value="F:aminopeptidase activity"/>
    <property type="evidence" value="ECO:0007669"/>
    <property type="project" value="UniProtKB-KW"/>
</dbReference>
<evidence type="ECO:0000256" key="5">
    <source>
        <dbReference type="ARBA" id="ARBA00022723"/>
    </source>
</evidence>
<dbReference type="Pfam" id="PF16188">
    <property type="entry name" value="Peptidase_M24_C"/>
    <property type="match status" value="1"/>
</dbReference>
<dbReference type="PANTHER" id="PTHR43763">
    <property type="entry name" value="XAA-PRO AMINOPEPTIDASE 1"/>
    <property type="match status" value="1"/>
</dbReference>
<dbReference type="Pfam" id="PF00557">
    <property type="entry name" value="Peptidase_M24"/>
    <property type="match status" value="1"/>
</dbReference>
<dbReference type="GO" id="GO:0006751">
    <property type="term" value="P:glutathione catabolic process"/>
    <property type="evidence" value="ECO:0007669"/>
    <property type="project" value="InterPro"/>
</dbReference>
<keyword evidence="7" id="KW-0464">Manganese</keyword>
<protein>
    <recommendedName>
        <fullName evidence="4">glutathione-specific gamma-glutamylcyclotransferase</fullName>
        <ecNumber evidence="4">4.3.2.7</ecNumber>
    </recommendedName>
</protein>
<comment type="cofactor">
    <cofactor evidence="1">
        <name>Mn(2+)</name>
        <dbReference type="ChEBI" id="CHEBI:29035"/>
    </cofactor>
</comment>
<dbReference type="RefSeq" id="XP_024354774.1">
    <property type="nucleotide sequence ID" value="XM_024490909.1"/>
</dbReference>
<evidence type="ECO:0000256" key="9">
    <source>
        <dbReference type="ARBA" id="ARBA00048073"/>
    </source>
</evidence>
<dbReference type="SUPFAM" id="SSF53092">
    <property type="entry name" value="Creatinase/prolidase N-terminal domain"/>
    <property type="match status" value="1"/>
</dbReference>
<dbReference type="CDD" id="cd06661">
    <property type="entry name" value="GGCT_like"/>
    <property type="match status" value="1"/>
</dbReference>
<keyword evidence="6" id="KW-0378">Hydrolase</keyword>
<dbReference type="Gene3D" id="3.40.350.10">
    <property type="entry name" value="Creatinase/prolidase N-terminal domain"/>
    <property type="match status" value="2"/>
</dbReference>
<dbReference type="InterPro" id="IPR006840">
    <property type="entry name" value="ChaC"/>
</dbReference>
<feature type="domain" description="Peptidase M24" evidence="10">
    <location>
        <begin position="382"/>
        <end position="625"/>
    </location>
</feature>
<dbReference type="Pfam" id="PF01321">
    <property type="entry name" value="Creatinase_N"/>
    <property type="match status" value="1"/>
</dbReference>
<comment type="catalytic activity">
    <reaction evidence="9">
        <text>glutathione = L-cysteinylglycine + 5-oxo-L-proline</text>
        <dbReference type="Rhea" id="RHEA:47724"/>
        <dbReference type="ChEBI" id="CHEBI:57925"/>
        <dbReference type="ChEBI" id="CHEBI:58402"/>
        <dbReference type="ChEBI" id="CHEBI:61694"/>
        <dbReference type="EC" id="4.3.2.7"/>
    </reaction>
</comment>
<evidence type="ECO:0000259" key="11">
    <source>
        <dbReference type="Pfam" id="PF01321"/>
    </source>
</evidence>
<dbReference type="STRING" id="6210.W6UQT0"/>
<comment type="similarity">
    <text evidence="2">Belongs to the peptidase M24B family.</text>
</comment>
<dbReference type="InterPro" id="IPR000994">
    <property type="entry name" value="Pept_M24"/>
</dbReference>
<evidence type="ECO:0000256" key="7">
    <source>
        <dbReference type="ARBA" id="ARBA00023211"/>
    </source>
</evidence>
<dbReference type="InterPro" id="IPR036005">
    <property type="entry name" value="Creatinase/aminopeptidase-like"/>
</dbReference>
<dbReference type="FunFam" id="3.40.350.10:FF:000003">
    <property type="entry name" value="Xaa-pro aminopeptidase P"/>
    <property type="match status" value="1"/>
</dbReference>
<evidence type="ECO:0000256" key="4">
    <source>
        <dbReference type="ARBA" id="ARBA00012344"/>
    </source>
</evidence>
<dbReference type="Gene3D" id="3.90.230.10">
    <property type="entry name" value="Creatinase/methionine aminopeptidase superfamily"/>
    <property type="match status" value="1"/>
</dbReference>
<dbReference type="EMBL" id="APAU02000006">
    <property type="protein sequence ID" value="EUB63578.1"/>
    <property type="molecule type" value="Genomic_DNA"/>
</dbReference>
<organism evidence="13 14">
    <name type="scientific">Echinococcus granulosus</name>
    <name type="common">Hydatid tapeworm</name>
    <dbReference type="NCBI Taxonomy" id="6210"/>
    <lineage>
        <taxon>Eukaryota</taxon>
        <taxon>Metazoa</taxon>
        <taxon>Spiralia</taxon>
        <taxon>Lophotrochozoa</taxon>
        <taxon>Platyhelminthes</taxon>
        <taxon>Cestoda</taxon>
        <taxon>Eucestoda</taxon>
        <taxon>Cyclophyllidea</taxon>
        <taxon>Taeniidae</taxon>
        <taxon>Echinococcus</taxon>
        <taxon>Echinococcus granulosus group</taxon>
    </lineage>
</organism>
<dbReference type="Pfam" id="PF16189">
    <property type="entry name" value="Creatinase_N_2"/>
    <property type="match status" value="1"/>
</dbReference>
<dbReference type="SUPFAM" id="SSF55920">
    <property type="entry name" value="Creatinase/aminopeptidase"/>
    <property type="match status" value="1"/>
</dbReference>
<keyword evidence="8" id="KW-0456">Lyase</keyword>
<dbReference type="EC" id="4.3.2.7" evidence="4"/>
<dbReference type="OrthoDB" id="9995434at2759"/>
<comment type="caution">
    <text evidence="13">The sequence shown here is derived from an EMBL/GenBank/DDBJ whole genome shotgun (WGS) entry which is preliminary data.</text>
</comment>
<dbReference type="FunFam" id="3.90.230.10:FF:000007">
    <property type="entry name" value="Xaa-Pro aminopeptidase P"/>
    <property type="match status" value="1"/>
</dbReference>
<dbReference type="KEGG" id="egl:EGR_01660"/>
<dbReference type="CTD" id="36337375"/>
<dbReference type="GO" id="GO:0061928">
    <property type="term" value="F:glutathione specific gamma-glutamylcyclotransferase activity"/>
    <property type="evidence" value="ECO:0007669"/>
    <property type="project" value="UniProtKB-EC"/>
</dbReference>
<evidence type="ECO:0000259" key="10">
    <source>
        <dbReference type="Pfam" id="PF00557"/>
    </source>
</evidence>
<sequence>MVKEQAFFCLLYLLANFLRIRVGFLTGKFGFVKSLGKPLSSCTKFCTAHSSASSFPMRTFDSEERLALLRQEMKSRQLGAFILPMEDSHFSEYLAAADKRIAFISGFTGSAGTAVITAADKAALWTDGRYHNQAAQELDKNWILMREGRPDVPTIPAWLVQVTRPGCRIGFDPQQMPFNGVDFMQRQLDAVATEVDSNRSFVPIEGANLVDLVWKDRPSRPTNPIRAVPLESFAGYSWEQKLDTLREQMKTKGVTALVIFQLDEIAWLFNLRGSDINYNPLFFSYVVATMDDVHLFVEWRRGLNSVDFVEYFKSPLHRVLLHPYEEFSSWLNSNSAWRSGRVWLPSSSSYMIASAVPEKQRLFDISPLSSLKAVKNPREVEGMRLSNLVDSLALCDFLAWLEDVAESGGMDPTAVTPCDVPGVEPPKVVTEASVTAYLNEIRLAADGCLGLSFPTIPGADANGAIIHYDVGESGDSSQLTGNSLFLLDSGGQYTTGTTDVTRTVHLGVPTEEQVADYTEVLKAHASLATLTFPDNTTGTKLDVVCRASMWRDRRDFPHGTGHGVGANLCVHEGPIGMSGCRSQALSAMGIAEPGIHKNMVLTIEPGYYLTGKYGIRLENVVLVVESPQGSRDSATPFLSFEALTLVPFQRRLIDVAVLDKETVMWVDAYHSKVRERLLTRVAFEAEHKSLSVARRRTRDWILRETEPLCHGLDRPYKALLEISTSVCTEHTHAPKRGRGLIGQTPTSQWGLTLVNLFSHCIWTGQGESIQGGPSMAPNQDERSASIAERVCFTQMICPGNGKLYIFGYGSLIWRPNISYTRSWSGYIKGYKIRFYQGTTTHRGTPQYPGRVVTLLPSKNKEARVWGKAYEVDGAEQINAAIEHLAEREMILGGYKFDEVSFFPRRVIHENPEGQQNESQLPDVIRAFVYIAEPGNDQYLGKAPLEVQAHQIATAVGHCGRNVEYLQKLVDFINSEVPKNDIRNDQYILNLWRLVKEYSHNAESHNDDKVSIKFINLTSANSVSSF</sequence>
<keyword evidence="5" id="KW-0479">Metal-binding</keyword>
<dbReference type="InterPro" id="IPR013024">
    <property type="entry name" value="GGCT-like"/>
</dbReference>
<evidence type="ECO:0000259" key="12">
    <source>
        <dbReference type="Pfam" id="PF16188"/>
    </source>
</evidence>
<dbReference type="InterPro" id="IPR032416">
    <property type="entry name" value="Peptidase_M24_C"/>
</dbReference>
<dbReference type="SUPFAM" id="SSF110857">
    <property type="entry name" value="Gamma-glutamyl cyclotransferase-like"/>
    <property type="match status" value="1"/>
</dbReference>
<keyword evidence="13" id="KW-0645">Protease</keyword>
<dbReference type="Gene3D" id="3.10.490.10">
    <property type="entry name" value="Gamma-glutamyl cyclotransferase-like"/>
    <property type="match status" value="1"/>
</dbReference>
<gene>
    <name evidence="13" type="ORF">EGR_01660</name>
</gene>
<dbReference type="GeneID" id="36337375"/>
<evidence type="ECO:0000256" key="6">
    <source>
        <dbReference type="ARBA" id="ARBA00022801"/>
    </source>
</evidence>
<evidence type="ECO:0000256" key="3">
    <source>
        <dbReference type="ARBA" id="ARBA00009662"/>
    </source>
</evidence>